<accession>C0C5T3</accession>
<dbReference type="PRINTS" id="PR00105">
    <property type="entry name" value="C5METTRFRASE"/>
</dbReference>
<protein>
    <recommendedName>
        <fullName evidence="1">DNA (cytosine-5-)-methyltransferase</fullName>
        <ecNumber evidence="1">2.1.1.37</ecNumber>
    </recommendedName>
</protein>
<evidence type="ECO:0000256" key="9">
    <source>
        <dbReference type="ARBA" id="ARBA00022801"/>
    </source>
</evidence>
<proteinExistence type="inferred from homology"/>
<dbReference type="GO" id="GO:0003677">
    <property type="term" value="F:DNA binding"/>
    <property type="evidence" value="ECO:0007669"/>
    <property type="project" value="TreeGrafter"/>
</dbReference>
<dbReference type="SUPFAM" id="SSF53335">
    <property type="entry name" value="S-adenosyl-L-methionine-dependent methyltransferases"/>
    <property type="match status" value="1"/>
</dbReference>
<dbReference type="CDD" id="cd00221">
    <property type="entry name" value="Vsr"/>
    <property type="match status" value="1"/>
</dbReference>
<evidence type="ECO:0000256" key="5">
    <source>
        <dbReference type="ARBA" id="ARBA00022722"/>
    </source>
</evidence>
<dbReference type="InterPro" id="IPR011335">
    <property type="entry name" value="Restrct_endonuc-II-like"/>
</dbReference>
<dbReference type="GO" id="GO:0044027">
    <property type="term" value="P:negative regulation of gene expression via chromosomal CpG island methylation"/>
    <property type="evidence" value="ECO:0007669"/>
    <property type="project" value="TreeGrafter"/>
</dbReference>
<dbReference type="GO" id="GO:0004519">
    <property type="term" value="F:endonuclease activity"/>
    <property type="evidence" value="ECO:0007669"/>
    <property type="project" value="UniProtKB-KW"/>
</dbReference>
<dbReference type="SUPFAM" id="SSF52980">
    <property type="entry name" value="Restriction endonuclease-like"/>
    <property type="match status" value="1"/>
</dbReference>
<dbReference type="PANTHER" id="PTHR10629:SF52">
    <property type="entry name" value="DNA (CYTOSINE-5)-METHYLTRANSFERASE 1"/>
    <property type="match status" value="1"/>
</dbReference>
<evidence type="ECO:0000256" key="13">
    <source>
        <dbReference type="RuleBase" id="RU000416"/>
    </source>
</evidence>
<evidence type="ECO:0000256" key="12">
    <source>
        <dbReference type="PROSITE-ProRule" id="PRU01016"/>
    </source>
</evidence>
<evidence type="ECO:0000313" key="15">
    <source>
        <dbReference type="Proteomes" id="UP000004893"/>
    </source>
</evidence>
<evidence type="ECO:0000256" key="7">
    <source>
        <dbReference type="ARBA" id="ARBA00022759"/>
    </source>
</evidence>
<dbReference type="InterPro" id="IPR004603">
    <property type="entry name" value="DNA_mismatch_endonuc_vsr"/>
</dbReference>
<comment type="caution">
    <text evidence="14">The sequence shown here is derived from an EMBL/GenBank/DDBJ whole genome shotgun (WGS) entry which is preliminary data.</text>
</comment>
<evidence type="ECO:0000256" key="8">
    <source>
        <dbReference type="ARBA" id="ARBA00022763"/>
    </source>
</evidence>
<keyword evidence="8" id="KW-0227">DNA damage</keyword>
<dbReference type="InterPro" id="IPR029063">
    <property type="entry name" value="SAM-dependent_MTases_sf"/>
</dbReference>
<dbReference type="HOGENOM" id="CLU_006958_2_1_9"/>
<dbReference type="GO" id="GO:0032259">
    <property type="term" value="P:methylation"/>
    <property type="evidence" value="ECO:0007669"/>
    <property type="project" value="UniProtKB-KW"/>
</dbReference>
<evidence type="ECO:0000256" key="11">
    <source>
        <dbReference type="ARBA" id="ARBA00029466"/>
    </source>
</evidence>
<keyword evidence="2 12" id="KW-0489">Methyltransferase</keyword>
<reference evidence="14" key="1">
    <citation type="submission" date="2009-02" db="EMBL/GenBank/DDBJ databases">
        <authorList>
            <person name="Fulton L."/>
            <person name="Clifton S."/>
            <person name="Fulton B."/>
            <person name="Xu J."/>
            <person name="Minx P."/>
            <person name="Pepin K.H."/>
            <person name="Johnson M."/>
            <person name="Bhonagiri V."/>
            <person name="Nash W.E."/>
            <person name="Mardis E.R."/>
            <person name="Wilson R.K."/>
        </authorList>
    </citation>
    <scope>NUCLEOTIDE SEQUENCE [LARGE SCALE GENOMIC DNA]</scope>
    <source>
        <strain evidence="14">DSM 15053</strain>
    </source>
</reference>
<dbReference type="NCBIfam" id="TIGR00632">
    <property type="entry name" value="vsr"/>
    <property type="match status" value="1"/>
</dbReference>
<reference evidence="14" key="2">
    <citation type="submission" date="2013-06" db="EMBL/GenBank/DDBJ databases">
        <title>Draft genome sequence of Clostridium hylemonae (DSM 15053).</title>
        <authorList>
            <person name="Sudarsanam P."/>
            <person name="Ley R."/>
            <person name="Guruge J."/>
            <person name="Turnbaugh P.J."/>
            <person name="Mahowald M."/>
            <person name="Liep D."/>
            <person name="Gordon J."/>
        </authorList>
    </citation>
    <scope>NUCLEOTIDE SEQUENCE</scope>
    <source>
        <strain evidence="14">DSM 15053</strain>
    </source>
</reference>
<dbReference type="NCBIfam" id="TIGR00675">
    <property type="entry name" value="dcm"/>
    <property type="match status" value="1"/>
</dbReference>
<dbReference type="STRING" id="553973.CLOHYLEM_07470"/>
<dbReference type="PROSITE" id="PS51679">
    <property type="entry name" value="SAM_MT_C5"/>
    <property type="match status" value="1"/>
</dbReference>
<comment type="similarity">
    <text evidence="11">Belongs to the Vsr family.</text>
</comment>
<dbReference type="GO" id="GO:0003886">
    <property type="term" value="F:DNA (cytosine-5-)-methyltransferase activity"/>
    <property type="evidence" value="ECO:0007669"/>
    <property type="project" value="UniProtKB-EC"/>
</dbReference>
<keyword evidence="5" id="KW-0540">Nuclease</keyword>
<evidence type="ECO:0000256" key="6">
    <source>
        <dbReference type="ARBA" id="ARBA00022747"/>
    </source>
</evidence>
<comment type="similarity">
    <text evidence="12 13">Belongs to the class I-like SAM-binding methyltransferase superfamily. C5-methyltransferase family.</text>
</comment>
<dbReference type="RefSeq" id="WP_006444815.1">
    <property type="nucleotide sequence ID" value="NZ_CP036524.1"/>
</dbReference>
<evidence type="ECO:0000256" key="3">
    <source>
        <dbReference type="ARBA" id="ARBA00022679"/>
    </source>
</evidence>
<dbReference type="Gene3D" id="3.90.120.10">
    <property type="entry name" value="DNA Methylase, subunit A, domain 2"/>
    <property type="match status" value="1"/>
</dbReference>
<dbReference type="InterPro" id="IPR050390">
    <property type="entry name" value="C5-Methyltransferase"/>
</dbReference>
<dbReference type="GO" id="GO:0009307">
    <property type="term" value="P:DNA restriction-modification system"/>
    <property type="evidence" value="ECO:0007669"/>
    <property type="project" value="UniProtKB-KW"/>
</dbReference>
<dbReference type="Gene3D" id="3.40.50.150">
    <property type="entry name" value="Vaccinia Virus protein VP39"/>
    <property type="match status" value="1"/>
</dbReference>
<dbReference type="InterPro" id="IPR001525">
    <property type="entry name" value="C5_MeTfrase"/>
</dbReference>
<feature type="active site" evidence="12">
    <location>
        <position position="83"/>
    </location>
</feature>
<dbReference type="Pfam" id="PF00145">
    <property type="entry name" value="DNA_methylase"/>
    <property type="match status" value="1"/>
</dbReference>
<keyword evidence="9 14" id="KW-0378">Hydrolase</keyword>
<sequence>MEQYNAIDLFSGCGGMTSGLIKAGFNVIAAVEIDKNAASAYRANYKSNKIKLFEKDIRQVSSMDIYELLEGDVLHLLAGCPPCQGFSSIRRLNRDEYIEDERNNLVLEYLRFVKELKPLTIMLENVPALEKYSTFQSVVEKIKKLGYFVEVKIVNVASYGVPQNRKRLVMIGSLIKKVHIPYGDHVGATVREFIGNIEAPENTTDELHKRYPHHTPEVMKRISLTPKDGGSREDLPEEYTLECHKKENIGFHDVYGRLRWDAPSSTITGGCLNPSKGRFLHPSENRCITAREAAMLQTFDRDFMFPVELSLSSLALMIGNALPPLFCYKQSCYIKKELDGYFMTDIFDQTKRSAIMKKVKNRNTAPEIFIRSLLNELGIKYRLQTKVFHCKPDIVFPSKKKVIFINGCFWHGHDCRRGALPKTNTEFWINKIEVNRDRDEKNYAEISDKGWEYLIIWGCQIKKSNREYLIDILNKFLKE</sequence>
<evidence type="ECO:0000256" key="1">
    <source>
        <dbReference type="ARBA" id="ARBA00011975"/>
    </source>
</evidence>
<dbReference type="Proteomes" id="UP000004893">
    <property type="component" value="Unassembled WGS sequence"/>
</dbReference>
<dbReference type="Gene3D" id="3.40.960.10">
    <property type="entry name" value="VSR Endonuclease"/>
    <property type="match status" value="1"/>
</dbReference>
<dbReference type="GO" id="GO:0006298">
    <property type="term" value="P:mismatch repair"/>
    <property type="evidence" value="ECO:0007669"/>
    <property type="project" value="InterPro"/>
</dbReference>
<dbReference type="EC" id="2.1.1.37" evidence="1"/>
<organism evidence="14 15">
    <name type="scientific">[Clostridium] hylemonae DSM 15053</name>
    <dbReference type="NCBI Taxonomy" id="553973"/>
    <lineage>
        <taxon>Bacteria</taxon>
        <taxon>Bacillati</taxon>
        <taxon>Bacillota</taxon>
        <taxon>Clostridia</taxon>
        <taxon>Lachnospirales</taxon>
        <taxon>Lachnospiraceae</taxon>
    </lineage>
</organism>
<evidence type="ECO:0000256" key="4">
    <source>
        <dbReference type="ARBA" id="ARBA00022691"/>
    </source>
</evidence>
<dbReference type="eggNOG" id="COG0270">
    <property type="taxonomic scope" value="Bacteria"/>
</dbReference>
<dbReference type="PANTHER" id="PTHR10629">
    <property type="entry name" value="CYTOSINE-SPECIFIC METHYLTRANSFERASE"/>
    <property type="match status" value="1"/>
</dbReference>
<keyword evidence="6" id="KW-0680">Restriction system</keyword>
<dbReference type="EMBL" id="ABYI02000041">
    <property type="protein sequence ID" value="EEG72467.1"/>
    <property type="molecule type" value="Genomic_DNA"/>
</dbReference>
<dbReference type="Pfam" id="PF03852">
    <property type="entry name" value="Vsr"/>
    <property type="match status" value="1"/>
</dbReference>
<dbReference type="AlphaFoldDB" id="C0C5T3"/>
<dbReference type="REBASE" id="366016">
    <property type="entry name" value="M.Chy15053ORF642P"/>
</dbReference>
<dbReference type="OrthoDB" id="9813719at2"/>
<evidence type="ECO:0000256" key="2">
    <source>
        <dbReference type="ARBA" id="ARBA00022603"/>
    </source>
</evidence>
<dbReference type="eggNOG" id="COG3727">
    <property type="taxonomic scope" value="Bacteria"/>
</dbReference>
<dbReference type="GO" id="GO:0016787">
    <property type="term" value="F:hydrolase activity"/>
    <property type="evidence" value="ECO:0007669"/>
    <property type="project" value="UniProtKB-KW"/>
</dbReference>
<keyword evidence="4 12" id="KW-0949">S-adenosyl-L-methionine</keyword>
<keyword evidence="10" id="KW-0234">DNA repair</keyword>
<evidence type="ECO:0000256" key="10">
    <source>
        <dbReference type="ARBA" id="ARBA00023204"/>
    </source>
</evidence>
<evidence type="ECO:0000313" key="14">
    <source>
        <dbReference type="EMBL" id="EEG72467.1"/>
    </source>
</evidence>
<keyword evidence="3 12" id="KW-0808">Transferase</keyword>
<name>C0C5T3_9FIRM</name>
<keyword evidence="7 14" id="KW-0255">Endonuclease</keyword>
<keyword evidence="15" id="KW-1185">Reference proteome</keyword>
<gene>
    <name evidence="14" type="primary">vsr</name>
    <name evidence="14" type="ORF">CLOHYLEM_07470</name>
</gene>